<name>A0ABN4DE54_9CORY</name>
<evidence type="ECO:0000256" key="1">
    <source>
        <dbReference type="SAM" id="MobiDB-lite"/>
    </source>
</evidence>
<keyword evidence="3" id="KW-1185">Reference proteome</keyword>
<evidence type="ECO:0000313" key="2">
    <source>
        <dbReference type="EMBL" id="AIG64733.1"/>
    </source>
</evidence>
<protein>
    <recommendedName>
        <fullName evidence="4">CheW-like domain-containing protein</fullName>
    </recommendedName>
</protein>
<evidence type="ECO:0000313" key="3">
    <source>
        <dbReference type="Proteomes" id="UP000028504"/>
    </source>
</evidence>
<proteinExistence type="predicted"/>
<dbReference type="RefSeq" id="WP_038606828.1">
    <property type="nucleotide sequence ID" value="NZ_CP008944.1"/>
</dbReference>
<organism evidence="2 3">
    <name type="scientific">Corynebacterium atypicum</name>
    <dbReference type="NCBI Taxonomy" id="191610"/>
    <lineage>
        <taxon>Bacteria</taxon>
        <taxon>Bacillati</taxon>
        <taxon>Actinomycetota</taxon>
        <taxon>Actinomycetes</taxon>
        <taxon>Mycobacteriales</taxon>
        <taxon>Corynebacteriaceae</taxon>
        <taxon>Corynebacterium</taxon>
    </lineage>
</organism>
<evidence type="ECO:0008006" key="4">
    <source>
        <dbReference type="Google" id="ProtNLM"/>
    </source>
</evidence>
<gene>
    <name evidence="2" type="ORF">CATYP_09390</name>
</gene>
<feature type="compositionally biased region" description="Low complexity" evidence="1">
    <location>
        <begin position="46"/>
        <end position="60"/>
    </location>
</feature>
<dbReference type="Proteomes" id="UP000028504">
    <property type="component" value="Chromosome"/>
</dbReference>
<feature type="region of interest" description="Disordered" evidence="1">
    <location>
        <begin position="46"/>
        <end position="78"/>
    </location>
</feature>
<reference evidence="2 3" key="1">
    <citation type="submission" date="2014-07" db="EMBL/GenBank/DDBJ databases">
        <title>Complete genome sequence of Corynebacterium atypicum DSM 44849: identifiction of the mycolic acid biosynthesis genes.</title>
        <authorList>
            <person name="Tippelt A."/>
            <person name="Mollmann S."/>
            <person name="Albersmeier A."/>
            <person name="Jaenicke S."/>
            <person name="Ruckert C."/>
            <person name="Tauch A."/>
        </authorList>
    </citation>
    <scope>NUCLEOTIDE SEQUENCE [LARGE SCALE GENOMIC DNA]</scope>
    <source>
        <strain evidence="2 3">R2070</strain>
    </source>
</reference>
<dbReference type="EMBL" id="CP008944">
    <property type="protein sequence ID" value="AIG64733.1"/>
    <property type="molecule type" value="Genomic_DNA"/>
</dbReference>
<accession>A0ABN4DE54</accession>
<sequence length="164" mass="17072">MSIPVSPTELPETLASYGPGILIPTPDRDFPRIHEVLARAVIIDAPPRPAPASSARPDPSTGTAEPRARLEIPGSMAGPALRRLAGTHPDPHCTVVFSPTDPHGWVLVIDGLAHAEPAAATGGESAARTWALGGERIDVGKQDTVLVLDVASAMLHRAGELKPS</sequence>